<reference evidence="2" key="1">
    <citation type="submission" date="2019-03" db="EMBL/GenBank/DDBJ databases">
        <title>WGS assembly of Setaria viridis.</title>
        <authorList>
            <person name="Huang P."/>
            <person name="Jenkins J."/>
            <person name="Grimwood J."/>
            <person name="Barry K."/>
            <person name="Healey A."/>
            <person name="Mamidi S."/>
            <person name="Sreedasyam A."/>
            <person name="Shu S."/>
            <person name="Feldman M."/>
            <person name="Wu J."/>
            <person name="Yu Y."/>
            <person name="Chen C."/>
            <person name="Johnson J."/>
            <person name="Rokhsar D."/>
            <person name="Baxter I."/>
            <person name="Schmutz J."/>
            <person name="Brutnell T."/>
            <person name="Kellogg E."/>
        </authorList>
    </citation>
    <scope>NUCLEOTIDE SEQUENCE [LARGE SCALE GENOMIC DNA]</scope>
</reference>
<gene>
    <name evidence="2" type="ORF">SEVIR_8G066000v2</name>
</gene>
<feature type="signal peptide" evidence="1">
    <location>
        <begin position="1"/>
        <end position="27"/>
    </location>
</feature>
<organism evidence="2 3">
    <name type="scientific">Setaria viridis</name>
    <name type="common">Green bristlegrass</name>
    <name type="synonym">Setaria italica subsp. viridis</name>
    <dbReference type="NCBI Taxonomy" id="4556"/>
    <lineage>
        <taxon>Eukaryota</taxon>
        <taxon>Viridiplantae</taxon>
        <taxon>Streptophyta</taxon>
        <taxon>Embryophyta</taxon>
        <taxon>Tracheophyta</taxon>
        <taxon>Spermatophyta</taxon>
        <taxon>Magnoliopsida</taxon>
        <taxon>Liliopsida</taxon>
        <taxon>Poales</taxon>
        <taxon>Poaceae</taxon>
        <taxon>PACMAD clade</taxon>
        <taxon>Panicoideae</taxon>
        <taxon>Panicodae</taxon>
        <taxon>Paniceae</taxon>
        <taxon>Cenchrinae</taxon>
        <taxon>Setaria</taxon>
    </lineage>
</organism>
<keyword evidence="3" id="KW-1185">Reference proteome</keyword>
<dbReference type="Proteomes" id="UP000298652">
    <property type="component" value="Chromosome 8"/>
</dbReference>
<protein>
    <submittedName>
        <fullName evidence="2">Uncharacterized protein</fullName>
    </submittedName>
</protein>
<dbReference type="AlphaFoldDB" id="A0A4U6TFH0"/>
<dbReference type="EMBL" id="CM016559">
    <property type="protein sequence ID" value="TKV99773.1"/>
    <property type="molecule type" value="Genomic_DNA"/>
</dbReference>
<keyword evidence="1" id="KW-0732">Signal</keyword>
<sequence>MVSCSKKAHVLVAVTLLVALLAKVASAGRGDLPMADVYLCTEQYCSVHDTGSCKFVGRYVYCCCALVHSTSTDDVHPQPLCH</sequence>
<evidence type="ECO:0000313" key="2">
    <source>
        <dbReference type="EMBL" id="TKV99773.1"/>
    </source>
</evidence>
<dbReference type="OMA" id="CCCALVH"/>
<dbReference type="Gramene" id="TKV99773">
    <property type="protein sequence ID" value="TKV99773"/>
    <property type="gene ID" value="SEVIR_8G066000v2"/>
</dbReference>
<accession>A0A4U6TFH0</accession>
<name>A0A4U6TFH0_SETVI</name>
<evidence type="ECO:0000256" key="1">
    <source>
        <dbReference type="SAM" id="SignalP"/>
    </source>
</evidence>
<proteinExistence type="predicted"/>
<feature type="chain" id="PRO_5020815025" evidence="1">
    <location>
        <begin position="28"/>
        <end position="82"/>
    </location>
</feature>
<evidence type="ECO:0000313" key="3">
    <source>
        <dbReference type="Proteomes" id="UP000298652"/>
    </source>
</evidence>